<dbReference type="Pfam" id="PF17862">
    <property type="entry name" value="AAA_lid_3"/>
    <property type="match status" value="1"/>
</dbReference>
<comment type="subcellular location">
    <subcellularLocation>
        <location evidence="1">Cytoplasm</location>
        <location evidence="1">Cytoskeleton</location>
    </subcellularLocation>
    <subcellularLocation>
        <location evidence="8">Cytoplasm</location>
    </subcellularLocation>
    <subcellularLocation>
        <location evidence="8">Cytoplasm</location>
        <location evidence="8">Cytoskeleton</location>
        <location evidence="8">Microtubule organizing center</location>
        <location evidence="8">Centrosome</location>
    </subcellularLocation>
    <subcellularLocation>
        <location evidence="8">Cytoplasm</location>
        <location evidence="8">Cytoskeleton</location>
        <location evidence="8">Spindle pole</location>
    </subcellularLocation>
    <subcellularLocation>
        <location evidence="8">Cytoplasm</location>
        <location evidence="8">Cytoskeleton</location>
        <location evidence="8">Spindle</location>
    </subcellularLocation>
    <text evidence="8">Predominantly cytoplasmic. Also localized to the interphase centrosome and the mitotic spindle poles. Enhanced recruitment to the mitotic spindle poles requires microtubules and interaction with KATNB1.</text>
</comment>
<dbReference type="EC" id="5.6.1.1" evidence="8"/>
<keyword evidence="8" id="KW-0132">Cell division</keyword>
<dbReference type="PANTHER" id="PTHR23074">
    <property type="entry name" value="AAA DOMAIN-CONTAINING"/>
    <property type="match status" value="1"/>
</dbReference>
<evidence type="ECO:0000313" key="12">
    <source>
        <dbReference type="Proteomes" id="UP000614601"/>
    </source>
</evidence>
<accession>A0A811JTY2</accession>
<dbReference type="InterPro" id="IPR027417">
    <property type="entry name" value="P-loop_NTPase"/>
</dbReference>
<evidence type="ECO:0000256" key="9">
    <source>
        <dbReference type="SAM" id="MobiDB-lite"/>
    </source>
</evidence>
<evidence type="ECO:0000256" key="2">
    <source>
        <dbReference type="ARBA" id="ARBA00022490"/>
    </source>
</evidence>
<dbReference type="OrthoDB" id="5334845at2759"/>
<dbReference type="PROSITE" id="PS00674">
    <property type="entry name" value="AAA"/>
    <property type="match status" value="1"/>
</dbReference>
<evidence type="ECO:0000259" key="10">
    <source>
        <dbReference type="SMART" id="SM00382"/>
    </source>
</evidence>
<dbReference type="Pfam" id="PF09336">
    <property type="entry name" value="Vps4_C"/>
    <property type="match status" value="1"/>
</dbReference>
<dbReference type="Proteomes" id="UP000783686">
    <property type="component" value="Unassembled WGS sequence"/>
</dbReference>
<comment type="subunit">
    <text evidence="8">Can homooligomerize into hexameric rings, which may be promoted by interaction with microtubules. Interacts with KATNB1, which may serve as a targeting subunit.</text>
</comment>
<evidence type="ECO:0000256" key="1">
    <source>
        <dbReference type="ARBA" id="ARBA00004245"/>
    </source>
</evidence>
<keyword evidence="3 8" id="KW-0493">Microtubule</keyword>
<evidence type="ECO:0000256" key="5">
    <source>
        <dbReference type="ARBA" id="ARBA00022840"/>
    </source>
</evidence>
<dbReference type="GO" id="GO:0016887">
    <property type="term" value="F:ATP hydrolysis activity"/>
    <property type="evidence" value="ECO:0007669"/>
    <property type="project" value="InterPro"/>
</dbReference>
<dbReference type="InterPro" id="IPR003959">
    <property type="entry name" value="ATPase_AAA_core"/>
</dbReference>
<dbReference type="GO" id="GO:0008017">
    <property type="term" value="F:microtubule binding"/>
    <property type="evidence" value="ECO:0007669"/>
    <property type="project" value="UniProtKB-UniRule"/>
</dbReference>
<dbReference type="InterPro" id="IPR015415">
    <property type="entry name" value="Spast_Vps4_C"/>
</dbReference>
<organism evidence="11 12">
    <name type="scientific">Bursaphelenchus okinawaensis</name>
    <dbReference type="NCBI Taxonomy" id="465554"/>
    <lineage>
        <taxon>Eukaryota</taxon>
        <taxon>Metazoa</taxon>
        <taxon>Ecdysozoa</taxon>
        <taxon>Nematoda</taxon>
        <taxon>Chromadorea</taxon>
        <taxon>Rhabditida</taxon>
        <taxon>Tylenchina</taxon>
        <taxon>Tylenchomorpha</taxon>
        <taxon>Aphelenchoidea</taxon>
        <taxon>Aphelenchoididae</taxon>
        <taxon>Bursaphelenchus</taxon>
    </lineage>
</organism>
<dbReference type="AlphaFoldDB" id="A0A811JTY2"/>
<feature type="compositionally biased region" description="Low complexity" evidence="9">
    <location>
        <begin position="122"/>
        <end position="133"/>
    </location>
</feature>
<dbReference type="GO" id="GO:0005737">
    <property type="term" value="C:cytoplasm"/>
    <property type="evidence" value="ECO:0007669"/>
    <property type="project" value="UniProtKB-SubCell"/>
</dbReference>
<feature type="domain" description="AAA+ ATPase" evidence="10">
    <location>
        <begin position="224"/>
        <end position="361"/>
    </location>
</feature>
<dbReference type="Pfam" id="PF00004">
    <property type="entry name" value="AAA"/>
    <property type="match status" value="1"/>
</dbReference>
<proteinExistence type="inferred from homology"/>
<keyword evidence="5 8" id="KW-0067">ATP-binding</keyword>
<dbReference type="GO" id="GO:0008568">
    <property type="term" value="F:microtubule severing ATPase activity"/>
    <property type="evidence" value="ECO:0007669"/>
    <property type="project" value="UniProtKB-EC"/>
</dbReference>
<keyword evidence="12" id="KW-1185">Reference proteome</keyword>
<dbReference type="GO" id="GO:0005874">
    <property type="term" value="C:microtubule"/>
    <property type="evidence" value="ECO:0007669"/>
    <property type="project" value="UniProtKB-KW"/>
</dbReference>
<dbReference type="PANTHER" id="PTHR23074:SF19">
    <property type="entry name" value="KATANIN P60 ATPASE-CONTAINING SUBUNIT A1"/>
    <property type="match status" value="1"/>
</dbReference>
<keyword evidence="2 8" id="KW-0963">Cytoplasm</keyword>
<comment type="similarity">
    <text evidence="8">Belongs to the AAA ATPase family. Katanin p60 subunit A1 subfamily.</text>
</comment>
<evidence type="ECO:0000256" key="6">
    <source>
        <dbReference type="ARBA" id="ARBA00023212"/>
    </source>
</evidence>
<keyword evidence="8" id="KW-0498">Mitosis</keyword>
<dbReference type="GO" id="GO:0000922">
    <property type="term" value="C:spindle pole"/>
    <property type="evidence" value="ECO:0007669"/>
    <property type="project" value="UniProtKB-SubCell"/>
</dbReference>
<dbReference type="EMBL" id="CAJFCW020000001">
    <property type="protein sequence ID" value="CAG9083320.1"/>
    <property type="molecule type" value="Genomic_DNA"/>
</dbReference>
<dbReference type="Gene3D" id="3.40.50.300">
    <property type="entry name" value="P-loop containing nucleotide triphosphate hydrolases"/>
    <property type="match status" value="1"/>
</dbReference>
<comment type="caution">
    <text evidence="11">The sequence shown here is derived from an EMBL/GenBank/DDBJ whole genome shotgun (WGS) entry which is preliminary data.</text>
</comment>
<gene>
    <name evidence="8" type="primary">KATNA1</name>
    <name evidence="11" type="ORF">BOKJ2_LOCUS1520</name>
</gene>
<dbReference type="Proteomes" id="UP000614601">
    <property type="component" value="Unassembled WGS sequence"/>
</dbReference>
<feature type="region of interest" description="Disordered" evidence="9">
    <location>
        <begin position="91"/>
        <end position="139"/>
    </location>
</feature>
<dbReference type="GO" id="GO:0051301">
    <property type="term" value="P:cell division"/>
    <property type="evidence" value="ECO:0007669"/>
    <property type="project" value="UniProtKB-KW"/>
</dbReference>
<keyword evidence="7 8" id="KW-0413">Isomerase</keyword>
<sequence>MQQLDLARKNVRIGRYQLALNAYKSSLITFKEDLKKEVDSAKTKQLIEVVRLVGKELESLQSLVAETKNITISPSTPETPSDPMVWAPPAKPAKTISKKPPVPKRTTGGSGPRKGFASSVSTPKTTNTTPKTTVIRRVTSQPKLDDVSYNNVMDKEEDNEEEKVFDSTMYDRELVWLVEKSVIQRNPSVKWNDISGLETTKKTLTEAALLPQLFPTYFKGIRRPWKGVCLFGPPGTGKTLLAKAVATECKSTFFSVSASTFASKWRGDGEKLVRLLFEMARFYAPSTVFIDELDTLCSTRSSENEHEASKRLKGELLVQIDGMNDETDRTVLLLAATNRPWDLDEAFRRRLEKRIYVGLPDTETRLDLLKNCLSSVKLGDDVNLNELAAKTQGYSGADVTNLCRDAALQPMRDCLDNLEDYKTAAEQLSASFLEEKPIKMCHFNSAMKRVNPSCSADTIRKYKEWEKQFGAI</sequence>
<keyword evidence="8" id="KW-0131">Cell cycle</keyword>
<dbReference type="SUPFAM" id="SSF52540">
    <property type="entry name" value="P-loop containing nucleoside triphosphate hydrolases"/>
    <property type="match status" value="1"/>
</dbReference>
<protein>
    <recommendedName>
        <fullName evidence="8">Katanin p60 ATPase-containing subunit A1</fullName>
        <shortName evidence="8">Katanin p60 subunit A1</shortName>
        <ecNumber evidence="8">5.6.1.1</ecNumber>
    </recommendedName>
    <alternativeName>
        <fullName evidence="8">p60 katanin</fullName>
    </alternativeName>
</protein>
<keyword evidence="6 8" id="KW-0206">Cytoskeleton</keyword>
<dbReference type="EMBL" id="CAJFDH010000001">
    <property type="protein sequence ID" value="CAD5206836.1"/>
    <property type="molecule type" value="Genomic_DNA"/>
</dbReference>
<name>A0A811JTY2_9BILA</name>
<dbReference type="InterPro" id="IPR041569">
    <property type="entry name" value="AAA_lid_3"/>
</dbReference>
<keyword evidence="4 8" id="KW-0547">Nucleotide-binding</keyword>
<dbReference type="GO" id="GO:0005813">
    <property type="term" value="C:centrosome"/>
    <property type="evidence" value="ECO:0007669"/>
    <property type="project" value="UniProtKB-SubCell"/>
</dbReference>
<dbReference type="InterPro" id="IPR003593">
    <property type="entry name" value="AAA+_ATPase"/>
</dbReference>
<dbReference type="HAMAP" id="MF_03023">
    <property type="entry name" value="Katanin_p60_A1"/>
    <property type="match status" value="1"/>
</dbReference>
<dbReference type="SMART" id="SM00382">
    <property type="entry name" value="AAA"/>
    <property type="match status" value="1"/>
</dbReference>
<dbReference type="GO" id="GO:0005524">
    <property type="term" value="F:ATP binding"/>
    <property type="evidence" value="ECO:0007669"/>
    <property type="project" value="UniProtKB-KW"/>
</dbReference>
<evidence type="ECO:0000256" key="4">
    <source>
        <dbReference type="ARBA" id="ARBA00022741"/>
    </source>
</evidence>
<evidence type="ECO:0000256" key="3">
    <source>
        <dbReference type="ARBA" id="ARBA00022701"/>
    </source>
</evidence>
<comment type="catalytic activity">
    <reaction evidence="8">
        <text>n ATP + n H2O + a microtubule = n ADP + n phosphate + (n+1) alpha/beta tubulin heterodimers.</text>
        <dbReference type="EC" id="5.6.1.1"/>
    </reaction>
</comment>
<evidence type="ECO:0000313" key="11">
    <source>
        <dbReference type="EMBL" id="CAD5206836.1"/>
    </source>
</evidence>
<dbReference type="InterPro" id="IPR050304">
    <property type="entry name" value="MT-severing_AAA_ATPase"/>
</dbReference>
<comment type="activity regulation">
    <text evidence="8">ATPase activity is stimulated by microtubules, which promote homooligomerization. ATP-dependent microtubule severing is stimulated by interaction with KATNB1.</text>
</comment>
<dbReference type="Gene3D" id="1.10.8.60">
    <property type="match status" value="1"/>
</dbReference>
<reference evidence="11" key="1">
    <citation type="submission" date="2020-09" db="EMBL/GenBank/DDBJ databases">
        <authorList>
            <person name="Kikuchi T."/>
        </authorList>
    </citation>
    <scope>NUCLEOTIDE SEQUENCE</scope>
    <source>
        <strain evidence="11">SH1</strain>
    </source>
</reference>
<dbReference type="InterPro" id="IPR028596">
    <property type="entry name" value="KATNA1"/>
</dbReference>
<comment type="function">
    <text evidence="8">Catalytic subunit of a complex which severs microtubules in an ATP-dependent manner. Microtubule severing may promote rapid reorganization of cellular microtubule arrays and the release of microtubules from the centrosome following nucleation.</text>
</comment>
<dbReference type="GO" id="GO:0051013">
    <property type="term" value="P:microtubule severing"/>
    <property type="evidence" value="ECO:0007669"/>
    <property type="project" value="UniProtKB-UniRule"/>
</dbReference>
<dbReference type="FunFam" id="3.40.50.300:FF:000159">
    <property type="entry name" value="Katanin p60 ATPase-containing subunit A1"/>
    <property type="match status" value="1"/>
</dbReference>
<evidence type="ECO:0000256" key="7">
    <source>
        <dbReference type="ARBA" id="ARBA00023235"/>
    </source>
</evidence>
<dbReference type="InterPro" id="IPR003960">
    <property type="entry name" value="ATPase_AAA_CS"/>
</dbReference>
<feature type="binding site" evidence="8">
    <location>
        <begin position="232"/>
        <end position="239"/>
    </location>
    <ligand>
        <name>ATP</name>
        <dbReference type="ChEBI" id="CHEBI:30616"/>
    </ligand>
</feature>
<evidence type="ECO:0000256" key="8">
    <source>
        <dbReference type="HAMAP-Rule" id="MF_03023"/>
    </source>
</evidence>